<dbReference type="EMBL" id="JABSTU010001753">
    <property type="protein sequence ID" value="KAH7985501.1"/>
    <property type="molecule type" value="Genomic_DNA"/>
</dbReference>
<organism evidence="3 4">
    <name type="scientific">Rhipicephalus microplus</name>
    <name type="common">Cattle tick</name>
    <name type="synonym">Boophilus microplus</name>
    <dbReference type="NCBI Taxonomy" id="6941"/>
    <lineage>
        <taxon>Eukaryota</taxon>
        <taxon>Metazoa</taxon>
        <taxon>Ecdysozoa</taxon>
        <taxon>Arthropoda</taxon>
        <taxon>Chelicerata</taxon>
        <taxon>Arachnida</taxon>
        <taxon>Acari</taxon>
        <taxon>Parasitiformes</taxon>
        <taxon>Ixodida</taxon>
        <taxon>Ixodoidea</taxon>
        <taxon>Ixodidae</taxon>
        <taxon>Rhipicephalinae</taxon>
        <taxon>Rhipicephalus</taxon>
        <taxon>Boophilus</taxon>
    </lineage>
</organism>
<evidence type="ECO:0000256" key="1">
    <source>
        <dbReference type="SAM" id="Coils"/>
    </source>
</evidence>
<reference evidence="3" key="2">
    <citation type="submission" date="2021-09" db="EMBL/GenBank/DDBJ databases">
        <authorList>
            <person name="Jia N."/>
            <person name="Wang J."/>
            <person name="Shi W."/>
            <person name="Du L."/>
            <person name="Sun Y."/>
            <person name="Zhan W."/>
            <person name="Jiang J."/>
            <person name="Wang Q."/>
            <person name="Zhang B."/>
            <person name="Ji P."/>
            <person name="Sakyi L.B."/>
            <person name="Cui X."/>
            <person name="Yuan T."/>
            <person name="Jiang B."/>
            <person name="Yang W."/>
            <person name="Lam T.T.-Y."/>
            <person name="Chang Q."/>
            <person name="Ding S."/>
            <person name="Wang X."/>
            <person name="Zhu J."/>
            <person name="Ruan X."/>
            <person name="Zhao L."/>
            <person name="Wei J."/>
            <person name="Que T."/>
            <person name="Du C."/>
            <person name="Cheng J."/>
            <person name="Dai P."/>
            <person name="Han X."/>
            <person name="Huang E."/>
            <person name="Gao Y."/>
            <person name="Liu J."/>
            <person name="Shao H."/>
            <person name="Ye R."/>
            <person name="Li L."/>
            <person name="Wei W."/>
            <person name="Wang X."/>
            <person name="Wang C."/>
            <person name="Huo Q."/>
            <person name="Li W."/>
            <person name="Guo W."/>
            <person name="Chen H."/>
            <person name="Chen S."/>
            <person name="Zhou L."/>
            <person name="Zhou L."/>
            <person name="Ni X."/>
            <person name="Tian J."/>
            <person name="Zhou Y."/>
            <person name="Sheng Y."/>
            <person name="Liu T."/>
            <person name="Pan Y."/>
            <person name="Xia L."/>
            <person name="Li J."/>
            <person name="Zhao F."/>
            <person name="Cao W."/>
        </authorList>
    </citation>
    <scope>NUCLEOTIDE SEQUENCE</scope>
    <source>
        <strain evidence="3">Rmic-2018</strain>
        <tissue evidence="3">Larvae</tissue>
    </source>
</reference>
<name>A0A9J6D1Y3_RHIMP</name>
<keyword evidence="1" id="KW-0175">Coiled coil</keyword>
<protein>
    <submittedName>
        <fullName evidence="3">Uncharacterized protein</fullName>
    </submittedName>
</protein>
<feature type="coiled-coil region" evidence="1">
    <location>
        <begin position="142"/>
        <end position="169"/>
    </location>
</feature>
<feature type="coiled-coil region" evidence="1">
    <location>
        <begin position="85"/>
        <end position="112"/>
    </location>
</feature>
<reference evidence="3" key="1">
    <citation type="journal article" date="2020" name="Cell">
        <title>Large-Scale Comparative Analyses of Tick Genomes Elucidate Their Genetic Diversity and Vector Capacities.</title>
        <authorList>
            <consortium name="Tick Genome and Microbiome Consortium (TIGMIC)"/>
            <person name="Jia N."/>
            <person name="Wang J."/>
            <person name="Shi W."/>
            <person name="Du L."/>
            <person name="Sun Y."/>
            <person name="Zhan W."/>
            <person name="Jiang J.F."/>
            <person name="Wang Q."/>
            <person name="Zhang B."/>
            <person name="Ji P."/>
            <person name="Bell-Sakyi L."/>
            <person name="Cui X.M."/>
            <person name="Yuan T.T."/>
            <person name="Jiang B.G."/>
            <person name="Yang W.F."/>
            <person name="Lam T.T."/>
            <person name="Chang Q.C."/>
            <person name="Ding S.J."/>
            <person name="Wang X.J."/>
            <person name="Zhu J.G."/>
            <person name="Ruan X.D."/>
            <person name="Zhao L."/>
            <person name="Wei J.T."/>
            <person name="Ye R.Z."/>
            <person name="Que T.C."/>
            <person name="Du C.H."/>
            <person name="Zhou Y.H."/>
            <person name="Cheng J.X."/>
            <person name="Dai P.F."/>
            <person name="Guo W.B."/>
            <person name="Han X.H."/>
            <person name="Huang E.J."/>
            <person name="Li L.F."/>
            <person name="Wei W."/>
            <person name="Gao Y.C."/>
            <person name="Liu J.Z."/>
            <person name="Shao H.Z."/>
            <person name="Wang X."/>
            <person name="Wang C.C."/>
            <person name="Yang T.C."/>
            <person name="Huo Q.B."/>
            <person name="Li W."/>
            <person name="Chen H.Y."/>
            <person name="Chen S.E."/>
            <person name="Zhou L.G."/>
            <person name="Ni X.B."/>
            <person name="Tian J.H."/>
            <person name="Sheng Y."/>
            <person name="Liu T."/>
            <person name="Pan Y.S."/>
            <person name="Xia L.Y."/>
            <person name="Li J."/>
            <person name="Zhao F."/>
            <person name="Cao W.C."/>
        </authorList>
    </citation>
    <scope>NUCLEOTIDE SEQUENCE</scope>
    <source>
        <strain evidence="3">Rmic-2018</strain>
    </source>
</reference>
<proteinExistence type="predicted"/>
<evidence type="ECO:0000313" key="3">
    <source>
        <dbReference type="EMBL" id="KAH7985501.1"/>
    </source>
</evidence>
<accession>A0A9J6D1Y3</accession>
<dbReference type="Gene3D" id="1.20.5.1700">
    <property type="match status" value="1"/>
</dbReference>
<sequence>MRRRGGSSCEARFGKTDAPSTRPDSSPRTDCGHARGLQLSGAVHATEDQSRGKSNLTWADRVRSNEGEQPMQCDPFPEHARDAEILRLKKENAELKDTLTKMANEMAEFKRMLITMHSKTEAETTDTPVPAPIGDGPMATKRRAVVSKLKNTESQVEEIKQTLVTITENIEMVAGSVASLKESVRQMQAALSDPVEGLRAMNERIIALEIHAKLPKSAPQGASPGNVEMTIPVHVDSRGANYEDEQIFRATLTPQGGDQSRIHNE</sequence>
<dbReference type="VEuPathDB" id="VectorBase:LOC119164652"/>
<dbReference type="AlphaFoldDB" id="A0A9J6D1Y3"/>
<dbReference type="Proteomes" id="UP000821866">
    <property type="component" value="Unassembled WGS sequence"/>
</dbReference>
<evidence type="ECO:0000313" key="4">
    <source>
        <dbReference type="Proteomes" id="UP000821866"/>
    </source>
</evidence>
<keyword evidence="4" id="KW-1185">Reference proteome</keyword>
<feature type="region of interest" description="Disordered" evidence="2">
    <location>
        <begin position="1"/>
        <end position="76"/>
    </location>
</feature>
<comment type="caution">
    <text evidence="3">The sequence shown here is derived from an EMBL/GenBank/DDBJ whole genome shotgun (WGS) entry which is preliminary data.</text>
</comment>
<gene>
    <name evidence="3" type="ORF">HPB51_026814</name>
</gene>
<evidence type="ECO:0000256" key="2">
    <source>
        <dbReference type="SAM" id="MobiDB-lite"/>
    </source>
</evidence>